<evidence type="ECO:0000256" key="7">
    <source>
        <dbReference type="SAM" id="MobiDB-lite"/>
    </source>
</evidence>
<proteinExistence type="predicted"/>
<feature type="repeat" description="NHL" evidence="6">
    <location>
        <begin position="176"/>
        <end position="217"/>
    </location>
</feature>
<dbReference type="InterPro" id="IPR011042">
    <property type="entry name" value="6-blade_b-propeller_TolB-like"/>
</dbReference>
<dbReference type="InterPro" id="IPR059100">
    <property type="entry name" value="TSP3_bac"/>
</dbReference>
<dbReference type="GO" id="GO:0000272">
    <property type="term" value="P:polysaccharide catabolic process"/>
    <property type="evidence" value="ECO:0007669"/>
    <property type="project" value="InterPro"/>
</dbReference>
<dbReference type="Pfam" id="PF01436">
    <property type="entry name" value="NHL"/>
    <property type="match status" value="9"/>
</dbReference>
<dbReference type="InterPro" id="IPR001096">
    <property type="entry name" value="Peptidase_C13"/>
</dbReference>
<feature type="repeat" description="NHL" evidence="6">
    <location>
        <begin position="867"/>
        <end position="906"/>
    </location>
</feature>
<feature type="repeat" description="NHL" evidence="6">
    <location>
        <begin position="706"/>
        <end position="746"/>
    </location>
</feature>
<dbReference type="Proteomes" id="UP000288096">
    <property type="component" value="Unassembled WGS sequence"/>
</dbReference>
<dbReference type="Pfam" id="PF18884">
    <property type="entry name" value="TSP3_bac"/>
    <property type="match status" value="4"/>
</dbReference>
<dbReference type="PROSITE" id="PS51236">
    <property type="entry name" value="TSP_CTER"/>
    <property type="match status" value="1"/>
</dbReference>
<dbReference type="Pfam" id="PF17170">
    <property type="entry name" value="DUF5128"/>
    <property type="match status" value="1"/>
</dbReference>
<protein>
    <recommendedName>
        <fullName evidence="8">TSP C-terminal domain-containing protein</fullName>
    </recommendedName>
</protein>
<dbReference type="SUPFAM" id="SSF101898">
    <property type="entry name" value="NHL repeat"/>
    <property type="match status" value="3"/>
</dbReference>
<keyword evidence="4" id="KW-0677">Repeat</keyword>
<dbReference type="Pfam" id="PF01650">
    <property type="entry name" value="Peptidase_C13"/>
    <property type="match status" value="1"/>
</dbReference>
<evidence type="ECO:0000256" key="4">
    <source>
        <dbReference type="ARBA" id="ARBA00022737"/>
    </source>
</evidence>
<dbReference type="InterPro" id="IPR050952">
    <property type="entry name" value="TRIM-NHL_E3_ligases"/>
</dbReference>
<dbReference type="InterPro" id="IPR013320">
    <property type="entry name" value="ConA-like_dom_sf"/>
</dbReference>
<feature type="repeat" description="NHL" evidence="6">
    <location>
        <begin position="53"/>
        <end position="83"/>
    </location>
</feature>
<evidence type="ECO:0000256" key="2">
    <source>
        <dbReference type="ARBA" id="ARBA00022525"/>
    </source>
</evidence>
<dbReference type="EMBL" id="BEXT01000001">
    <property type="protein sequence ID" value="GBC59649.1"/>
    <property type="molecule type" value="Genomic_DNA"/>
</dbReference>
<keyword evidence="2" id="KW-0964">Secreted</keyword>
<dbReference type="GO" id="GO:0007155">
    <property type="term" value="P:cell adhesion"/>
    <property type="evidence" value="ECO:0007669"/>
    <property type="project" value="InterPro"/>
</dbReference>
<dbReference type="GO" id="GO:0006508">
    <property type="term" value="P:proteolysis"/>
    <property type="evidence" value="ECO:0007669"/>
    <property type="project" value="InterPro"/>
</dbReference>
<name>A0A401FRQ0_9BACT</name>
<feature type="repeat" description="NHL" evidence="6">
    <location>
        <begin position="327"/>
        <end position="360"/>
    </location>
</feature>
<dbReference type="SUPFAM" id="SSF49899">
    <property type="entry name" value="Concanavalin A-like lectins/glucanases"/>
    <property type="match status" value="1"/>
</dbReference>
<reference evidence="10" key="1">
    <citation type="submission" date="2017-11" db="EMBL/GenBank/DDBJ databases">
        <authorList>
            <person name="Watanabe M."/>
            <person name="Kojima H."/>
        </authorList>
    </citation>
    <scope>NUCLEOTIDE SEQUENCE [LARGE SCALE GENOMIC DNA]</scope>
    <source>
        <strain evidence="10">Tokyo 01</strain>
    </source>
</reference>
<keyword evidence="10" id="KW-1185">Reference proteome</keyword>
<dbReference type="GO" id="GO:0008270">
    <property type="term" value="F:zinc ion binding"/>
    <property type="evidence" value="ECO:0007669"/>
    <property type="project" value="UniProtKB-KW"/>
</dbReference>
<feature type="repeat" description="NHL" evidence="6">
    <location>
        <begin position="371"/>
        <end position="410"/>
    </location>
</feature>
<feature type="repeat" description="NHL" evidence="6">
    <location>
        <begin position="136"/>
        <end position="175"/>
    </location>
</feature>
<keyword evidence="5" id="KW-0106">Calcium</keyword>
<dbReference type="SUPFAM" id="SSF103647">
    <property type="entry name" value="TSP type-3 repeat"/>
    <property type="match status" value="1"/>
</dbReference>
<feature type="repeat" description="NHL" evidence="6">
    <location>
        <begin position="613"/>
        <end position="651"/>
    </location>
</feature>
<feature type="repeat" description="NHL" evidence="6">
    <location>
        <begin position="916"/>
        <end position="960"/>
    </location>
</feature>
<dbReference type="InterPro" id="IPR001258">
    <property type="entry name" value="NHL_repeat"/>
</dbReference>
<feature type="repeat" description="NHL" evidence="6">
    <location>
        <begin position="773"/>
        <end position="806"/>
    </location>
</feature>
<dbReference type="Gene3D" id="1.10.1330.10">
    <property type="entry name" value="Dockerin domain"/>
    <property type="match status" value="1"/>
</dbReference>
<evidence type="ECO:0000256" key="6">
    <source>
        <dbReference type="PROSITE-ProRule" id="PRU00504"/>
    </source>
</evidence>
<dbReference type="Pfam" id="PF13448">
    <property type="entry name" value="DUF4114"/>
    <property type="match status" value="1"/>
</dbReference>
<dbReference type="InterPro" id="IPR028974">
    <property type="entry name" value="TSP_type-3_rpt"/>
</dbReference>
<dbReference type="InterPro" id="IPR025193">
    <property type="entry name" value="DUF4114"/>
</dbReference>
<evidence type="ECO:0000313" key="9">
    <source>
        <dbReference type="EMBL" id="GBC59649.1"/>
    </source>
</evidence>
<evidence type="ECO:0000259" key="8">
    <source>
        <dbReference type="PROSITE" id="PS51236"/>
    </source>
</evidence>
<feature type="repeat" description="NHL" evidence="6">
    <location>
        <begin position="423"/>
        <end position="463"/>
    </location>
</feature>
<dbReference type="Gene3D" id="2.60.120.200">
    <property type="match status" value="1"/>
</dbReference>
<gene>
    <name evidence="9" type="ORF">DENIS_0588</name>
</gene>
<evidence type="ECO:0000256" key="5">
    <source>
        <dbReference type="ARBA" id="ARBA00022837"/>
    </source>
</evidence>
<dbReference type="GO" id="GO:0005576">
    <property type="term" value="C:extracellular region"/>
    <property type="evidence" value="ECO:0007669"/>
    <property type="project" value="InterPro"/>
</dbReference>
<dbReference type="Gene3D" id="2.120.10.30">
    <property type="entry name" value="TolB, C-terminal domain"/>
    <property type="match status" value="7"/>
</dbReference>
<feature type="region of interest" description="Disordered" evidence="7">
    <location>
        <begin position="2069"/>
        <end position="2128"/>
    </location>
</feature>
<dbReference type="GO" id="GO:0005509">
    <property type="term" value="F:calcium ion binding"/>
    <property type="evidence" value="ECO:0007669"/>
    <property type="project" value="InterPro"/>
</dbReference>
<comment type="subcellular location">
    <subcellularLocation>
        <location evidence="1">Secreted</location>
    </subcellularLocation>
</comment>
<dbReference type="InterPro" id="IPR018247">
    <property type="entry name" value="EF_Hand_1_Ca_BS"/>
</dbReference>
<accession>A0A401FRQ0</accession>
<dbReference type="PANTHER" id="PTHR24104">
    <property type="entry name" value="E3 UBIQUITIN-PROTEIN LIGASE NHLRC1-RELATED"/>
    <property type="match status" value="1"/>
</dbReference>
<dbReference type="PROSITE" id="PS00018">
    <property type="entry name" value="EF_HAND_1"/>
    <property type="match status" value="2"/>
</dbReference>
<dbReference type="Gene3D" id="3.40.50.1460">
    <property type="match status" value="2"/>
</dbReference>
<dbReference type="OrthoDB" id="9798386at2"/>
<feature type="repeat" description="NHL" evidence="6">
    <location>
        <begin position="659"/>
        <end position="698"/>
    </location>
</feature>
<dbReference type="InterPro" id="IPR036439">
    <property type="entry name" value="Dockerin_dom_sf"/>
</dbReference>
<evidence type="ECO:0000256" key="1">
    <source>
        <dbReference type="ARBA" id="ARBA00004613"/>
    </source>
</evidence>
<feature type="repeat" description="NHL" evidence="6">
    <location>
        <begin position="533"/>
        <end position="570"/>
    </location>
</feature>
<dbReference type="GO" id="GO:0008233">
    <property type="term" value="F:peptidase activity"/>
    <property type="evidence" value="ECO:0007669"/>
    <property type="project" value="InterPro"/>
</dbReference>
<feature type="domain" description="TSP C-terminal" evidence="8">
    <location>
        <begin position="2175"/>
        <end position="2376"/>
    </location>
</feature>
<evidence type="ECO:0000313" key="10">
    <source>
        <dbReference type="Proteomes" id="UP000288096"/>
    </source>
</evidence>
<dbReference type="PANTHER" id="PTHR24104:SF25">
    <property type="entry name" value="PROTEIN LIN-41"/>
    <property type="match status" value="1"/>
</dbReference>
<sequence>MKGQKMKQNIPIDLLKTILVFVMIALLHIPAAFAEDIYKFERMWPALQQPWYFSSPAGMAMDSKGFIYVADASTHCVKKFTSDGHFVSQIGSFGGVYTPLKIAIDQNGKYLYTVDPRDNAVRRFTLEGSSAGKWGGVSSAEEGEFTNPKGVHITADGIVYVADSTNNRVQKFDSSGKFLKEFGTDVLISPIDMAADEYGNVYVLDYYGHCIHKFDDDGNPVKQIVTKGDLLCPSDIVIYDRHIYVADTGNNAIKKFTLDGIPVTIWEKDNVRFSHPKGLAIHTDEGGTAWLYVTDTGNHCIKRFDLRNPTDTEQQWKRGERGRTDEGDFEYPSDIAIDHNTGLVYIADTNNYRIQVLDPNGETGTFEIWTGITDDTQGKFYQPKAVAIDGEDCLYVADDLNHRIQKFDANGKFVKQWGDSSPGGFSGKAGFLKRLKGIAVDKERGHIYVASANTRSIVKYDLEGTYLTEWKISESSQEKPNCVAVDSAGNLYVGTETSEEAEDNQYHRIYKYRMNPDDPAAQPQSHQIWGDIKGSALGEFTEPRAIAVDNDGKIYIADTGNNRIQILSAANGAYSDQFGKPDDTGPSSISQYFSLIEELHPDYDTEVADQYLSHDARDGKVHTPMGILLDNDGNIYVSDTGNHRIQKFDSEKRFISKWGGTGTNPGEFYDVNGVAMDSSGNIYAADFKNHRIQKFDSQGKFVKEWGSNGTGNGQFDFPNAIAVDSQGKYLYVSDFGNNRIQIFTSEGQYVGQWGEFGCTDPKCNLMSGDFEARGKFFLPAGIAIENDGNVYVADYFNYRIQKFKAFDSKNPDGEVLEIINCPITPESGKPFLPSDIAIHNNILYVVEPDFHHIWGYDLDSKTWHMWGKKGREDGEFLGPAAIATDDQGYIYVSDTGNHRVQKFAPPDFSIKSLVFKGKIGSSGSSPGQFSYPGHLCVSKDGSKVYVADTMNHRVQAFSKWLDSEITMKAIVIAGGGPYIGNAIWNQTQMNANLAYSALIYQGFTKETICYLSHGDTEIDENGNEVVKTDLDGNGEFDDIDRLATNKNIEWAIKEWASDADELIIYFVDHGDKGVMKVGPNEPLEAVMLDSWLDAVQGDPEDENQREIPGTITFVYDACHSGSFLPILSPPEGKKRILITSAAATQKASFVSQGSVSFSSYFWTHVFNGLTIGEAFEQTREAVTYTAINQSALLDDNGDAEYNDLDGALADSSYIGNATEIQGEAPTIESVSPPQNIPESQKNAELSATGVYDDNAVIRVWAVIRPPDYSPDSDLGNPVYDMPSFELLPVAGQPGSYSGIYEGFDIPGRYYISVYARDNIGNTSLPMQTVVTVGASRKSRAVILAGEVNENIVSAIKKAADTAYNALLFQGFEADRIYFMAPWTECTGWDAGAFSDNLGGYALTDRFLEDDTDDLVVYIVGEGRDREFVINETEIISARELNGYLENAQSLVSGRMTVVYDACQSGSFLPELIPAENRERVVITGSAANQAAHFIGERNISFSKYFWTAIFNGAQVINAFDTAISSFSSELNPGDQCIKQNPRMDADGDGRFISKYDRKLAEYYIGIGIMQAGDMPVIGQVVGEQILTEETKAYVWAENIASAAPIERVWAVIHACKIKHPPEIPISDPPVVELKDDGNGRYEAAYSFALEGKYDILIYTQDSEGNISLPLSTTVIQGMSCEEKFIVNASAGENGLISPSGDIVVKSGADQPFTIIPFSGYHVNNVFVDNEPVDRVTEYTFQSVNMSHEIHVEFERNDADTDADGMPALWEVENGLDPAADDADEDADGDGFSNVREYKAETDPNDAASGPKHLTNILYLNSTRGSGTMRYGDYRKAIADALANYQNSAVFNIDSVQEHQAGDLAARLRGKPDGFYNQIWFDTTLWDKPVLSDDDLAALSDWAAYHQPEFILDSTFFYRNKKDNTLSSAATAITVNEALWLRDAGGGIFIGTDHNTFARTADQILAHFGFGKTSFTGNYEISDDGYFFGKLLVGPETVGDTFFTEHFEGLTTARIPVGVHLLNENGGNRQIEIREVLFSMSSEYLNNTPPQHIPHIGASFDTGNMLIPIATPSADDITDTDQDGLPDSLEEEKGTDPTQADTDGDGLTDYSEILKNTDPTQNDTDGDTMPDGWEVQYGLEPLVNDAWEDADGDGVENIEEYSAGTDPSDPQDFPEPDCEVVHMDMNTWGQEGPAGNGNWNVTEQGSAVFQSINGKPTFFVAPESFINKTIIGRFGVMEGKDNDWMGFVFGYQDENNFYLFSWKQAAQKGAIPGFVLAHVTGGADCIPWACQYSNNSGYEVLAVDKGIGWQDYTIYDFVLTYTENKIRITLAGGQFGRGRVIFDIDGEFPEGRFGFYNYSQRRVTYGGLIQKCVSQAEENTPDSNPDADNDGMPDSWEILHGLDPNVNDAKQDADNDSYTNLQEYDKDTDPNNPDSRPYPYEFEAGTFTVEEDGQVRVDYLFDGGYYEGELGMFSLSGMDMEPGSPEFVEEAVSRVMSRSDSGHIIVRDKIEGARFSGHLGSSTEPEFNKGPYRGIKVFEMNPWDKFALVLIPDGTFEEYRQGQTEPPIFSLATANPDDDLLYGQIAGISSKFSTFLNALAFEDIAANHSDRDYNDVVVQLRGVTIHAPTIDGLIAEGYMEPEDDWRTGQTPLENHIVVPRPDPSTLWLTVTLKSPADLLVYAPEEESAKEDNPRFIGKDGGTIPGATFEWDANGHQVVTLPTLSDGDYTIVLRAIGDGGLCHLEVRGYQGDRELGFHETELTIEPHRVLKSVLSAPAFIENQEITFSQPETPKAQDGTELHFDFDGDGDIDDADIERISAMWGAEEGDPEYDAFYDLDDDGRIGLYDIMSVANSWYVIQGVLQH</sequence>
<dbReference type="Pfam" id="PF05735">
    <property type="entry name" value="TSP_C"/>
    <property type="match status" value="1"/>
</dbReference>
<organism evidence="9 10">
    <name type="scientific">Desulfonema ishimotonii</name>
    <dbReference type="NCBI Taxonomy" id="45657"/>
    <lineage>
        <taxon>Bacteria</taxon>
        <taxon>Pseudomonadati</taxon>
        <taxon>Thermodesulfobacteriota</taxon>
        <taxon>Desulfobacteria</taxon>
        <taxon>Desulfobacterales</taxon>
        <taxon>Desulfococcaceae</taxon>
        <taxon>Desulfonema</taxon>
    </lineage>
</organism>
<dbReference type="CDD" id="cd05819">
    <property type="entry name" value="NHL"/>
    <property type="match status" value="1"/>
</dbReference>
<comment type="caution">
    <text evidence="9">The sequence shown here is derived from an EMBL/GenBank/DDBJ whole genome shotgun (WGS) entry which is preliminary data.</text>
</comment>
<evidence type="ECO:0000256" key="3">
    <source>
        <dbReference type="ARBA" id="ARBA00022729"/>
    </source>
</evidence>
<keyword evidence="3" id="KW-0732">Signal</keyword>
<dbReference type="InterPro" id="IPR008859">
    <property type="entry name" value="Thrombospondin_C"/>
</dbReference>
<feature type="compositionally biased region" description="Acidic residues" evidence="7">
    <location>
        <begin position="2075"/>
        <end position="2089"/>
    </location>
</feature>
<dbReference type="PROSITE" id="PS51125">
    <property type="entry name" value="NHL"/>
    <property type="match status" value="13"/>
</dbReference>
<reference evidence="10" key="2">
    <citation type="submission" date="2019-01" db="EMBL/GenBank/DDBJ databases">
        <title>Genome sequence of Desulfonema ishimotonii strain Tokyo 01.</title>
        <authorList>
            <person name="Fukui M."/>
        </authorList>
    </citation>
    <scope>NUCLEOTIDE SEQUENCE [LARGE SCALE GENOMIC DNA]</scope>
    <source>
        <strain evidence="10">Tokyo 01</strain>
    </source>
</reference>